<feature type="non-terminal residue" evidence="2">
    <location>
        <position position="1"/>
    </location>
</feature>
<organism evidence="2 3">
    <name type="scientific">Colletotrichum orchidophilum</name>
    <dbReference type="NCBI Taxonomy" id="1209926"/>
    <lineage>
        <taxon>Eukaryota</taxon>
        <taxon>Fungi</taxon>
        <taxon>Dikarya</taxon>
        <taxon>Ascomycota</taxon>
        <taxon>Pezizomycotina</taxon>
        <taxon>Sordariomycetes</taxon>
        <taxon>Hypocreomycetidae</taxon>
        <taxon>Glomerellales</taxon>
        <taxon>Glomerellaceae</taxon>
        <taxon>Colletotrichum</taxon>
    </lineage>
</organism>
<dbReference type="AlphaFoldDB" id="A0A1G4BF26"/>
<reference evidence="2 3" key="1">
    <citation type="submission" date="2016-09" db="EMBL/GenBank/DDBJ databases">
        <authorList>
            <person name="Capua I."/>
            <person name="De Benedictis P."/>
            <person name="Joannis T."/>
            <person name="Lombin L.H."/>
            <person name="Cattoli G."/>
        </authorList>
    </citation>
    <scope>NUCLEOTIDE SEQUENCE [LARGE SCALE GENOMIC DNA]</scope>
    <source>
        <strain evidence="2 3">IMI 309357</strain>
    </source>
</reference>
<gene>
    <name evidence="2" type="ORF">CORC01_04857</name>
</gene>
<sequence>FPPPPFPSVDLLRTPPRCTRDEKPGLPSLFLYTPPRPTGILIPVSQVCPGLWEVCVWVHLCKSSSFWMTYSSMLLCYDSSYMY</sequence>
<evidence type="ECO:0000313" key="2">
    <source>
        <dbReference type="EMBL" id="OHE99956.1"/>
    </source>
</evidence>
<dbReference type="Proteomes" id="UP000176998">
    <property type="component" value="Unassembled WGS sequence"/>
</dbReference>
<comment type="caution">
    <text evidence="2">The sequence shown here is derived from an EMBL/GenBank/DDBJ whole genome shotgun (WGS) entry which is preliminary data.</text>
</comment>
<dbReference type="GeneID" id="34558014"/>
<feature type="region of interest" description="Disordered" evidence="1">
    <location>
        <begin position="1"/>
        <end position="23"/>
    </location>
</feature>
<evidence type="ECO:0000313" key="3">
    <source>
        <dbReference type="Proteomes" id="UP000176998"/>
    </source>
</evidence>
<protein>
    <submittedName>
        <fullName evidence="2">Uncharacterized protein</fullName>
    </submittedName>
</protein>
<name>A0A1G4BF26_9PEZI</name>
<proteinExistence type="predicted"/>
<accession>A0A1G4BF26</accession>
<dbReference type="EMBL" id="MJBS01000032">
    <property type="protein sequence ID" value="OHE99956.1"/>
    <property type="molecule type" value="Genomic_DNA"/>
</dbReference>
<dbReference type="RefSeq" id="XP_022477101.1">
    <property type="nucleotide sequence ID" value="XM_022616504.1"/>
</dbReference>
<evidence type="ECO:0000256" key="1">
    <source>
        <dbReference type="SAM" id="MobiDB-lite"/>
    </source>
</evidence>
<keyword evidence="3" id="KW-1185">Reference proteome</keyword>